<protein>
    <submittedName>
        <fullName evidence="1">Uncharacterized protein</fullName>
    </submittedName>
</protein>
<name>A0AAD7G0I3_9AGAR</name>
<sequence length="153" mass="17081">MDGSLGLADEYSRILTFSKPDIRIRANSTATAIHEYKYSVFANTQPRIFMTFAIRATPYVHVPREKKIDRSCGSSQLLLQCHTAALSRRLVTALPQLPKSCRNFFVQLPHLFSRLRLGLKPPAWAWLDPAPAFEIPKPKPEPDMPAGLGPAPA</sequence>
<dbReference type="Proteomes" id="UP001221142">
    <property type="component" value="Unassembled WGS sequence"/>
</dbReference>
<dbReference type="EMBL" id="JARKIF010000001">
    <property type="protein sequence ID" value="KAJ7649650.1"/>
    <property type="molecule type" value="Genomic_DNA"/>
</dbReference>
<evidence type="ECO:0000313" key="1">
    <source>
        <dbReference type="EMBL" id="KAJ7649650.1"/>
    </source>
</evidence>
<accession>A0AAD7G0I3</accession>
<reference evidence="1" key="1">
    <citation type="submission" date="2023-03" db="EMBL/GenBank/DDBJ databases">
        <title>Massive genome expansion in bonnet fungi (Mycena s.s.) driven by repeated elements and novel gene families across ecological guilds.</title>
        <authorList>
            <consortium name="Lawrence Berkeley National Laboratory"/>
            <person name="Harder C.B."/>
            <person name="Miyauchi S."/>
            <person name="Viragh M."/>
            <person name="Kuo A."/>
            <person name="Thoen E."/>
            <person name="Andreopoulos B."/>
            <person name="Lu D."/>
            <person name="Skrede I."/>
            <person name="Drula E."/>
            <person name="Henrissat B."/>
            <person name="Morin E."/>
            <person name="Kohler A."/>
            <person name="Barry K."/>
            <person name="LaButti K."/>
            <person name="Morin E."/>
            <person name="Salamov A."/>
            <person name="Lipzen A."/>
            <person name="Mereny Z."/>
            <person name="Hegedus B."/>
            <person name="Baldrian P."/>
            <person name="Stursova M."/>
            <person name="Weitz H."/>
            <person name="Taylor A."/>
            <person name="Grigoriev I.V."/>
            <person name="Nagy L.G."/>
            <person name="Martin F."/>
            <person name="Kauserud H."/>
        </authorList>
    </citation>
    <scope>NUCLEOTIDE SEQUENCE</scope>
    <source>
        <strain evidence="1">9284</strain>
    </source>
</reference>
<dbReference type="AlphaFoldDB" id="A0AAD7G0I3"/>
<evidence type="ECO:0000313" key="2">
    <source>
        <dbReference type="Proteomes" id="UP001221142"/>
    </source>
</evidence>
<organism evidence="1 2">
    <name type="scientific">Roridomyces roridus</name>
    <dbReference type="NCBI Taxonomy" id="1738132"/>
    <lineage>
        <taxon>Eukaryota</taxon>
        <taxon>Fungi</taxon>
        <taxon>Dikarya</taxon>
        <taxon>Basidiomycota</taxon>
        <taxon>Agaricomycotina</taxon>
        <taxon>Agaricomycetes</taxon>
        <taxon>Agaricomycetidae</taxon>
        <taxon>Agaricales</taxon>
        <taxon>Marasmiineae</taxon>
        <taxon>Mycenaceae</taxon>
        <taxon>Roridomyces</taxon>
    </lineage>
</organism>
<comment type="caution">
    <text evidence="1">The sequence shown here is derived from an EMBL/GenBank/DDBJ whole genome shotgun (WGS) entry which is preliminary data.</text>
</comment>
<keyword evidence="2" id="KW-1185">Reference proteome</keyword>
<proteinExistence type="predicted"/>
<gene>
    <name evidence="1" type="ORF">FB45DRAFT_858668</name>
</gene>